<keyword evidence="2" id="KW-0645">Protease</keyword>
<dbReference type="InterPro" id="IPR036440">
    <property type="entry name" value="Peptidase_C15-like_sf"/>
</dbReference>
<evidence type="ECO:0008006" key="7">
    <source>
        <dbReference type="Google" id="ProtNLM"/>
    </source>
</evidence>
<dbReference type="SUPFAM" id="SSF53182">
    <property type="entry name" value="Pyrrolidone carboxyl peptidase (pyroglutamate aminopeptidase)"/>
    <property type="match status" value="1"/>
</dbReference>
<proteinExistence type="inferred from homology"/>
<sequence>MGSEAPPAVTIHVTGFKKFHGVPENPTEIIVNNLKDYLKKKGSPKGLILGSSSILETAGQGVLDTLNKTLQSSFSTKGSESLSPGRVIWTTLPVEEITKALAAKGYEVMTSDDAGRFVCNYVYYHSLRFSEENGTKSLFVHVPLFSTIDEATQMQFAASLLEKFTPTVDTLVIKNNYSH</sequence>
<dbReference type="Pfam" id="PF01470">
    <property type="entry name" value="Peptidase_C15"/>
    <property type="match status" value="1"/>
</dbReference>
<dbReference type="PANTHER" id="PTHR23402">
    <property type="entry name" value="PROTEASE FAMILY C15 PYROGLUTAMYL-PEPTIDASE I-RELATED"/>
    <property type="match status" value="1"/>
</dbReference>
<comment type="similarity">
    <text evidence="1">Belongs to the peptidase C15 family.</text>
</comment>
<dbReference type="InterPro" id="IPR016125">
    <property type="entry name" value="Peptidase_C15-like"/>
</dbReference>
<keyword evidence="4" id="KW-0788">Thiol protease</keyword>
<gene>
    <name evidence="5" type="ORF">TIFTF001_013286</name>
</gene>
<reference evidence="5" key="1">
    <citation type="submission" date="2023-07" db="EMBL/GenBank/DDBJ databases">
        <title>draft genome sequence of fig (Ficus carica).</title>
        <authorList>
            <person name="Takahashi T."/>
            <person name="Nishimura K."/>
        </authorList>
    </citation>
    <scope>NUCLEOTIDE SEQUENCE</scope>
</reference>
<dbReference type="PANTHER" id="PTHR23402:SF1">
    <property type="entry name" value="PYROGLUTAMYL-PEPTIDASE I"/>
    <property type="match status" value="1"/>
</dbReference>
<dbReference type="Gene3D" id="3.40.630.20">
    <property type="entry name" value="Peptidase C15, pyroglutamyl peptidase I-like"/>
    <property type="match status" value="2"/>
</dbReference>
<evidence type="ECO:0000313" key="6">
    <source>
        <dbReference type="Proteomes" id="UP001187192"/>
    </source>
</evidence>
<evidence type="ECO:0000256" key="2">
    <source>
        <dbReference type="ARBA" id="ARBA00022670"/>
    </source>
</evidence>
<keyword evidence="6" id="KW-1185">Reference proteome</keyword>
<dbReference type="EMBL" id="BTGU01000017">
    <property type="protein sequence ID" value="GMN44097.1"/>
    <property type="molecule type" value="Genomic_DNA"/>
</dbReference>
<protein>
    <recommendedName>
        <fullName evidence="7">Pyrrolidone-carboxylate peptidase</fullName>
    </recommendedName>
</protein>
<evidence type="ECO:0000256" key="4">
    <source>
        <dbReference type="ARBA" id="ARBA00022807"/>
    </source>
</evidence>
<evidence type="ECO:0000313" key="5">
    <source>
        <dbReference type="EMBL" id="GMN44097.1"/>
    </source>
</evidence>
<organism evidence="5 6">
    <name type="scientific">Ficus carica</name>
    <name type="common">Common fig</name>
    <dbReference type="NCBI Taxonomy" id="3494"/>
    <lineage>
        <taxon>Eukaryota</taxon>
        <taxon>Viridiplantae</taxon>
        <taxon>Streptophyta</taxon>
        <taxon>Embryophyta</taxon>
        <taxon>Tracheophyta</taxon>
        <taxon>Spermatophyta</taxon>
        <taxon>Magnoliopsida</taxon>
        <taxon>eudicotyledons</taxon>
        <taxon>Gunneridae</taxon>
        <taxon>Pentapetalae</taxon>
        <taxon>rosids</taxon>
        <taxon>fabids</taxon>
        <taxon>Rosales</taxon>
        <taxon>Moraceae</taxon>
        <taxon>Ficeae</taxon>
        <taxon>Ficus</taxon>
    </lineage>
</organism>
<dbReference type="GO" id="GO:0006508">
    <property type="term" value="P:proteolysis"/>
    <property type="evidence" value="ECO:0007669"/>
    <property type="project" value="UniProtKB-KW"/>
</dbReference>
<comment type="caution">
    <text evidence="5">The sequence shown here is derived from an EMBL/GenBank/DDBJ whole genome shotgun (WGS) entry which is preliminary data.</text>
</comment>
<evidence type="ECO:0000256" key="3">
    <source>
        <dbReference type="ARBA" id="ARBA00022801"/>
    </source>
</evidence>
<dbReference type="AlphaFoldDB" id="A0AA88D743"/>
<dbReference type="GO" id="GO:0008234">
    <property type="term" value="F:cysteine-type peptidase activity"/>
    <property type="evidence" value="ECO:0007669"/>
    <property type="project" value="UniProtKB-KW"/>
</dbReference>
<dbReference type="Proteomes" id="UP001187192">
    <property type="component" value="Unassembled WGS sequence"/>
</dbReference>
<keyword evidence="3" id="KW-0378">Hydrolase</keyword>
<evidence type="ECO:0000256" key="1">
    <source>
        <dbReference type="ARBA" id="ARBA00006641"/>
    </source>
</evidence>
<name>A0AA88D743_FICCA</name>
<accession>A0AA88D743</accession>